<dbReference type="PRINTS" id="PR00080">
    <property type="entry name" value="SDRFAMILY"/>
</dbReference>
<evidence type="ECO:0000256" key="2">
    <source>
        <dbReference type="ARBA" id="ARBA00023002"/>
    </source>
</evidence>
<dbReference type="PRINTS" id="PR00081">
    <property type="entry name" value="GDHRDH"/>
</dbReference>
<keyword evidence="2" id="KW-0560">Oxidoreductase</keyword>
<dbReference type="FunFam" id="3.40.50.720:FF:000084">
    <property type="entry name" value="Short-chain dehydrogenase reductase"/>
    <property type="match status" value="1"/>
</dbReference>
<reference evidence="3" key="3">
    <citation type="submission" date="2020-02" db="EMBL/GenBank/DDBJ databases">
        <authorList>
            <person name="Matsumoto Y."/>
            <person name="Motooka D."/>
            <person name="Nakamura S."/>
        </authorList>
    </citation>
    <scope>NUCLEOTIDE SEQUENCE</scope>
    <source>
        <strain evidence="3">JCM 6377</strain>
    </source>
</reference>
<evidence type="ECO:0000313" key="5">
    <source>
        <dbReference type="Proteomes" id="UP000220914"/>
    </source>
</evidence>
<dbReference type="EMBL" id="BLKS01000001">
    <property type="protein sequence ID" value="GFG51817.1"/>
    <property type="molecule type" value="Genomic_DNA"/>
</dbReference>
<name>A0A2A7NAI0_MYCAG</name>
<dbReference type="AlphaFoldDB" id="A0A2A7NAI0"/>
<dbReference type="PROSITE" id="PS00061">
    <property type="entry name" value="ADH_SHORT"/>
    <property type="match status" value="1"/>
</dbReference>
<dbReference type="RefSeq" id="WP_097939494.1">
    <property type="nucleotide sequence ID" value="NZ_BLKS01000001.1"/>
</dbReference>
<dbReference type="Proteomes" id="UP000220914">
    <property type="component" value="Unassembled WGS sequence"/>
</dbReference>
<dbReference type="Pfam" id="PF13561">
    <property type="entry name" value="adh_short_C2"/>
    <property type="match status" value="1"/>
</dbReference>
<accession>A0A2A7NAI0</accession>
<evidence type="ECO:0000313" key="4">
    <source>
        <dbReference type="EMBL" id="PEG40468.1"/>
    </source>
</evidence>
<protein>
    <submittedName>
        <fullName evidence="3">Oxidoreductase</fullName>
    </submittedName>
    <submittedName>
        <fullName evidence="4">Short-chain dehydrogenase</fullName>
    </submittedName>
</protein>
<keyword evidence="5" id="KW-1185">Reference proteome</keyword>
<reference evidence="4 5" key="1">
    <citation type="submission" date="2017-10" db="EMBL/GenBank/DDBJ databases">
        <title>The new phylogeny of genus Mycobacterium.</title>
        <authorList>
            <person name="Tortoli E."/>
            <person name="Trovato A."/>
            <person name="Cirillo D.M."/>
        </authorList>
    </citation>
    <scope>NUCLEOTIDE SEQUENCE [LARGE SCALE GENOMIC DNA]</scope>
    <source>
        <strain evidence="4 5">CCUG37673</strain>
    </source>
</reference>
<comment type="caution">
    <text evidence="4">The sequence shown here is derived from an EMBL/GenBank/DDBJ whole genome shotgun (WGS) entry which is preliminary data.</text>
</comment>
<comment type="similarity">
    <text evidence="1">Belongs to the short-chain dehydrogenases/reductases (SDR) family.</text>
</comment>
<dbReference type="PANTHER" id="PTHR42760:SF133">
    <property type="entry name" value="3-OXOACYL-[ACYL-CARRIER-PROTEIN] REDUCTASE"/>
    <property type="match status" value="1"/>
</dbReference>
<gene>
    <name evidence="4" type="ORF">CQY20_07770</name>
    <name evidence="3" type="ORF">MAGR_32580</name>
</gene>
<evidence type="ECO:0000256" key="1">
    <source>
        <dbReference type="ARBA" id="ARBA00006484"/>
    </source>
</evidence>
<organism evidence="4 5">
    <name type="scientific">Mycolicibacterium agri</name>
    <name type="common">Mycobacterium agri</name>
    <dbReference type="NCBI Taxonomy" id="36811"/>
    <lineage>
        <taxon>Bacteria</taxon>
        <taxon>Bacillati</taxon>
        <taxon>Actinomycetota</taxon>
        <taxon>Actinomycetes</taxon>
        <taxon>Mycobacteriales</taxon>
        <taxon>Mycobacteriaceae</taxon>
        <taxon>Mycolicibacterium</taxon>
    </lineage>
</organism>
<dbReference type="EMBL" id="PDCP01000010">
    <property type="protein sequence ID" value="PEG40468.1"/>
    <property type="molecule type" value="Genomic_DNA"/>
</dbReference>
<dbReference type="CDD" id="cd05233">
    <property type="entry name" value="SDR_c"/>
    <property type="match status" value="1"/>
</dbReference>
<dbReference type="GO" id="GO:0016616">
    <property type="term" value="F:oxidoreductase activity, acting on the CH-OH group of donors, NAD or NADP as acceptor"/>
    <property type="evidence" value="ECO:0007669"/>
    <property type="project" value="TreeGrafter"/>
</dbReference>
<dbReference type="InterPro" id="IPR002347">
    <property type="entry name" value="SDR_fam"/>
</dbReference>
<evidence type="ECO:0000313" key="6">
    <source>
        <dbReference type="Proteomes" id="UP000465302"/>
    </source>
</evidence>
<reference evidence="3 6" key="2">
    <citation type="journal article" date="2019" name="Emerg. Microbes Infect.">
        <title>Comprehensive subspecies identification of 175 nontuberculous mycobacteria species based on 7547 genomic profiles.</title>
        <authorList>
            <person name="Matsumoto Y."/>
            <person name="Kinjo T."/>
            <person name="Motooka D."/>
            <person name="Nabeya D."/>
            <person name="Jung N."/>
            <person name="Uechi K."/>
            <person name="Horii T."/>
            <person name="Iida T."/>
            <person name="Fujita J."/>
            <person name="Nakamura S."/>
        </authorList>
    </citation>
    <scope>NUCLEOTIDE SEQUENCE [LARGE SCALE GENOMIC DNA]</scope>
    <source>
        <strain evidence="3 6">JCM 6377</strain>
    </source>
</reference>
<dbReference type="SUPFAM" id="SSF51735">
    <property type="entry name" value="NAD(P)-binding Rossmann-fold domains"/>
    <property type="match status" value="1"/>
</dbReference>
<dbReference type="InterPro" id="IPR036291">
    <property type="entry name" value="NAD(P)-bd_dom_sf"/>
</dbReference>
<evidence type="ECO:0000313" key="3">
    <source>
        <dbReference type="EMBL" id="GFG51817.1"/>
    </source>
</evidence>
<dbReference type="OrthoDB" id="7064009at2"/>
<dbReference type="Gene3D" id="3.40.50.720">
    <property type="entry name" value="NAD(P)-binding Rossmann-like Domain"/>
    <property type="match status" value="1"/>
</dbReference>
<sequence length="238" mass="23877">MARLVVTGAASGIGAAVVALATAEGWDVAQIDRSFPSSAPTEGRYTADVADQREVGQVVAAVTSAWGAPPDALVHCAGVYRVAASTEVDTAAWDEVVGINARGSFFVARAVAAGMLAAGTEGAVVLLGSVASSRGDAGEPSAAYAASKGAVGSLTRQLAVEWGPAGIRVNAVVPGVIDTPMTTIVEDADATAALLTRLPMRRLGRADEVAAACMFLAGPRSSYITGTEIVVDGGYLAS</sequence>
<dbReference type="PANTHER" id="PTHR42760">
    <property type="entry name" value="SHORT-CHAIN DEHYDROGENASES/REDUCTASES FAMILY MEMBER"/>
    <property type="match status" value="1"/>
</dbReference>
<dbReference type="InterPro" id="IPR020904">
    <property type="entry name" value="Sc_DH/Rdtase_CS"/>
</dbReference>
<proteinExistence type="inferred from homology"/>
<dbReference type="Proteomes" id="UP000465302">
    <property type="component" value="Unassembled WGS sequence"/>
</dbReference>